<dbReference type="PROSITE" id="PS51318">
    <property type="entry name" value="TAT"/>
    <property type="match status" value="1"/>
</dbReference>
<feature type="signal peptide" evidence="1">
    <location>
        <begin position="1"/>
        <end position="25"/>
    </location>
</feature>
<dbReference type="Pfam" id="PF07394">
    <property type="entry name" value="DUF1501"/>
    <property type="match status" value="1"/>
</dbReference>
<organism evidence="2 3">
    <name type="scientific">Yoonia phaeophyticola</name>
    <dbReference type="NCBI Taxonomy" id="3137369"/>
    <lineage>
        <taxon>Bacteria</taxon>
        <taxon>Pseudomonadati</taxon>
        <taxon>Pseudomonadota</taxon>
        <taxon>Alphaproteobacteria</taxon>
        <taxon>Rhodobacterales</taxon>
        <taxon>Paracoccaceae</taxon>
        <taxon>Yoonia</taxon>
    </lineage>
</organism>
<dbReference type="Proteomes" id="UP001440612">
    <property type="component" value="Chromosome"/>
</dbReference>
<evidence type="ECO:0000313" key="3">
    <source>
        <dbReference type="Proteomes" id="UP001440612"/>
    </source>
</evidence>
<dbReference type="RefSeq" id="WP_373636827.1">
    <property type="nucleotide sequence ID" value="NZ_CP150951.2"/>
</dbReference>
<dbReference type="PANTHER" id="PTHR43737">
    <property type="entry name" value="BLL7424 PROTEIN"/>
    <property type="match status" value="1"/>
</dbReference>
<dbReference type="PANTHER" id="PTHR43737:SF1">
    <property type="entry name" value="DUF1501 DOMAIN-CONTAINING PROTEIN"/>
    <property type="match status" value="1"/>
</dbReference>
<dbReference type="EMBL" id="CP150951">
    <property type="protein sequence ID" value="WZC49664.2"/>
    <property type="molecule type" value="Genomic_DNA"/>
</dbReference>
<keyword evidence="1" id="KW-0732">Signal</keyword>
<accession>A0ABZ2V534</accession>
<feature type="chain" id="PRO_5045152704" evidence="1">
    <location>
        <begin position="26"/>
        <end position="436"/>
    </location>
</feature>
<evidence type="ECO:0000313" key="2">
    <source>
        <dbReference type="EMBL" id="WZC49664.2"/>
    </source>
</evidence>
<name>A0ABZ2V534_9RHOB</name>
<dbReference type="InterPro" id="IPR006311">
    <property type="entry name" value="TAT_signal"/>
</dbReference>
<proteinExistence type="predicted"/>
<gene>
    <name evidence="2" type="ORF">AABB29_03155</name>
</gene>
<sequence>MTTRREFLKSSALAAAASMAGVAGAPQFAFGQTTGGKTFIKVFMRGGADGLHLFPAYGDPIYYQHRPNIAIEAPSDSDANTALDIGDSYRGMNPNLEPMMEIWDAGRMMVAPATALEEGNRSHFDNQRWIGTGAQNNLIDGYLNRYIQLTGGASDPLTGAVLGKTSISTEARGSVVFPAVLTGDSFSLENNDFCSGTGCADNQLTELMREISSHPVVEDGLEASVRDNQLVMLDSIAQIQAANTNYETNAGGLEYSNTDLGRGLKLAAQLLKADVPLEVAAMDWNIGWDTHSNQISSSADRFTDQSLNYHSRMRTGATDFLTFYRDMGTAIDNVVVMVCTEFGRTVIENGSQGTDHGHGSTWFAFGGPTVSGVGPDITTLDTSELRNNRFVPTRTQFKDIVAEVMIRHMGMNPTLVSQVFPGHTTFTDHNLFNRIS</sequence>
<reference evidence="3" key="1">
    <citation type="submission" date="2024-04" db="EMBL/GenBank/DDBJ databases">
        <title>Phylogenomic analyses of a clade within the roseobacter group suggest taxonomic reassignments of species of the genera Aestuariivita, Citreicella, Loktanella, Nautella, Pelagibaca, Ruegeria, Thalassobius, Thiobacimonas and Tropicibacter, and the proposal o.</title>
        <authorList>
            <person name="Jeon C.O."/>
        </authorList>
    </citation>
    <scope>NUCLEOTIDE SEQUENCE [LARGE SCALE GENOMIC DNA]</scope>
    <source>
        <strain evidence="3">BS5-3</strain>
    </source>
</reference>
<dbReference type="InterPro" id="IPR010869">
    <property type="entry name" value="DUF1501"/>
</dbReference>
<keyword evidence="3" id="KW-1185">Reference proteome</keyword>
<protein>
    <submittedName>
        <fullName evidence="2">DUF1501 domain-containing protein</fullName>
    </submittedName>
</protein>
<evidence type="ECO:0000256" key="1">
    <source>
        <dbReference type="SAM" id="SignalP"/>
    </source>
</evidence>